<accession>A0A3R7X5F8</accession>
<name>A0A3R7X5F8_9EURY</name>
<organism evidence="3 4">
    <name type="scientific">Methanosalsum natronophilum</name>
    <dbReference type="NCBI Taxonomy" id="768733"/>
    <lineage>
        <taxon>Archaea</taxon>
        <taxon>Methanobacteriati</taxon>
        <taxon>Methanobacteriota</taxon>
        <taxon>Stenosarchaea group</taxon>
        <taxon>Methanomicrobia</taxon>
        <taxon>Methanosarcinales</taxon>
        <taxon>Methanosarcinaceae</taxon>
        <taxon>Methanosalsum</taxon>
    </lineage>
</organism>
<evidence type="ECO:0000313" key="3">
    <source>
        <dbReference type="EMBL" id="RQD82543.1"/>
    </source>
</evidence>
<dbReference type="InterPro" id="IPR036390">
    <property type="entry name" value="WH_DNA-bd_sf"/>
</dbReference>
<dbReference type="InterPro" id="IPR004096">
    <property type="entry name" value="V4R"/>
</dbReference>
<evidence type="ECO:0000259" key="1">
    <source>
        <dbReference type="SMART" id="SM00418"/>
    </source>
</evidence>
<dbReference type="Gene3D" id="1.10.10.10">
    <property type="entry name" value="Winged helix-like DNA-binding domain superfamily/Winged helix DNA-binding domain"/>
    <property type="match status" value="1"/>
</dbReference>
<dbReference type="SUPFAM" id="SSF111126">
    <property type="entry name" value="Ligand-binding domain in the NO signalling and Golgi transport"/>
    <property type="match status" value="1"/>
</dbReference>
<feature type="domain" description="4-vinyl reductase 4VR" evidence="2">
    <location>
        <begin position="187"/>
        <end position="249"/>
    </location>
</feature>
<dbReference type="SMART" id="SM00989">
    <property type="entry name" value="V4R"/>
    <property type="match status" value="1"/>
</dbReference>
<dbReference type="PANTHER" id="PTHR35090:SF2">
    <property type="entry name" value="ARSR FAMILY TRANSCRIPTIONAL REGULATOR"/>
    <property type="match status" value="1"/>
</dbReference>
<dbReference type="CDD" id="cd00090">
    <property type="entry name" value="HTH_ARSR"/>
    <property type="match status" value="1"/>
</dbReference>
<dbReference type="SMART" id="SM00418">
    <property type="entry name" value="HTH_ARSR"/>
    <property type="match status" value="1"/>
</dbReference>
<dbReference type="Gene3D" id="3.30.1380.20">
    <property type="entry name" value="Trafficking protein particle complex subunit 3"/>
    <property type="match status" value="1"/>
</dbReference>
<dbReference type="PANTHER" id="PTHR35090">
    <property type="entry name" value="DNA-DIRECTED RNA POLYMERASE SUBUNIT I"/>
    <property type="match status" value="1"/>
</dbReference>
<dbReference type="GO" id="GO:0003700">
    <property type="term" value="F:DNA-binding transcription factor activity"/>
    <property type="evidence" value="ECO:0007669"/>
    <property type="project" value="InterPro"/>
</dbReference>
<feature type="domain" description="HTH arsR-type" evidence="1">
    <location>
        <begin position="16"/>
        <end position="96"/>
    </location>
</feature>
<reference evidence="3 4" key="1">
    <citation type="submission" date="2018-08" db="EMBL/GenBank/DDBJ databases">
        <title>The metabolism and importance of syntrophic acetate oxidation coupled to methane or sulfide production in haloalkaline environments.</title>
        <authorList>
            <person name="Timmers P.H.A."/>
            <person name="Vavourakis C.D."/>
            <person name="Sorokin D.Y."/>
            <person name="Sinninghe Damste J.S."/>
            <person name="Muyzer G."/>
            <person name="Stams A.J.M."/>
            <person name="Plugge C.M."/>
        </authorList>
    </citation>
    <scope>NUCLEOTIDE SEQUENCE [LARGE SCALE GENOMIC DNA]</scope>
    <source>
        <strain evidence="3">MSAO_Arc3</strain>
    </source>
</reference>
<dbReference type="Proteomes" id="UP000284763">
    <property type="component" value="Unassembled WGS sequence"/>
</dbReference>
<dbReference type="InterPro" id="IPR036388">
    <property type="entry name" value="WH-like_DNA-bd_sf"/>
</dbReference>
<proteinExistence type="predicted"/>
<protein>
    <submittedName>
        <fullName evidence="3">ArsR family transcriptional regulator</fullName>
    </submittedName>
</protein>
<evidence type="ECO:0000313" key="4">
    <source>
        <dbReference type="Proteomes" id="UP000284763"/>
    </source>
</evidence>
<dbReference type="InterPro" id="IPR001845">
    <property type="entry name" value="HTH_ArsR_DNA-bd_dom"/>
</dbReference>
<gene>
    <name evidence="3" type="ORF">D5R95_07095</name>
</gene>
<dbReference type="AlphaFoldDB" id="A0A3R7X5F8"/>
<dbReference type="EMBL" id="QZAB01000442">
    <property type="protein sequence ID" value="RQD82543.1"/>
    <property type="molecule type" value="Genomic_DNA"/>
</dbReference>
<sequence>MRKLSDSTALFTTMYGFIALNGEVKLQILELLKEGPCTFEELVRYTGKAKSTISVHLRDLSSCKLVEERLNNCDRRKKEYILTSCCLGSSQQPVQKHYKCILNNFSYLKNNDHNKTDFFMSMYHAIRFGFEAYGLNHYPIMKKIGFDIGTSLAHNFNSSNISSLFYDISEFWSENELGNLEFFEDSGINIRVTDCIGCSTMPVMNKKLCSFEEGIFEGLLTSKIDHVAKVTEAECCGTGHPHCLFFVQLKKTIES</sequence>
<dbReference type="InterPro" id="IPR024096">
    <property type="entry name" value="NO_sig/Golgi_transp_ligand-bd"/>
</dbReference>
<dbReference type="Pfam" id="PF01022">
    <property type="entry name" value="HTH_5"/>
    <property type="match status" value="1"/>
</dbReference>
<comment type="caution">
    <text evidence="3">The sequence shown here is derived from an EMBL/GenBank/DDBJ whole genome shotgun (WGS) entry which is preliminary data.</text>
</comment>
<evidence type="ECO:0000259" key="2">
    <source>
        <dbReference type="SMART" id="SM00989"/>
    </source>
</evidence>
<dbReference type="InterPro" id="IPR011991">
    <property type="entry name" value="ArsR-like_HTH"/>
</dbReference>
<dbReference type="Pfam" id="PF02830">
    <property type="entry name" value="V4R"/>
    <property type="match status" value="1"/>
</dbReference>
<dbReference type="SUPFAM" id="SSF46785">
    <property type="entry name" value="Winged helix' DNA-binding domain"/>
    <property type="match status" value="1"/>
</dbReference>